<evidence type="ECO:0000259" key="2">
    <source>
        <dbReference type="Pfam" id="PF03107"/>
    </source>
</evidence>
<dbReference type="SUPFAM" id="SSF57889">
    <property type="entry name" value="Cysteine-rich domain"/>
    <property type="match status" value="1"/>
</dbReference>
<accession>A0AAD8JF04</accession>
<protein>
    <recommendedName>
        <fullName evidence="2">DC1 domain-containing protein</fullName>
    </recommendedName>
</protein>
<name>A0AAD8JF04_9APIA</name>
<keyword evidence="1" id="KW-0677">Repeat</keyword>
<reference evidence="3" key="2">
    <citation type="submission" date="2023-05" db="EMBL/GenBank/DDBJ databases">
        <authorList>
            <person name="Schelkunov M.I."/>
        </authorList>
    </citation>
    <scope>NUCLEOTIDE SEQUENCE</scope>
    <source>
        <strain evidence="3">Hsosn_3</strain>
        <tissue evidence="3">Leaf</tissue>
    </source>
</reference>
<dbReference type="PANTHER" id="PTHR32410">
    <property type="entry name" value="CYSTEINE/HISTIDINE-RICH C1 DOMAIN FAMILY PROTEIN"/>
    <property type="match status" value="1"/>
</dbReference>
<dbReference type="InterPro" id="IPR053192">
    <property type="entry name" value="Vacuole_Formation_Reg"/>
</dbReference>
<dbReference type="Pfam" id="PF03107">
    <property type="entry name" value="C1_2"/>
    <property type="match status" value="1"/>
</dbReference>
<dbReference type="AlphaFoldDB" id="A0AAD8JF04"/>
<dbReference type="EMBL" id="JAUIZM010000001">
    <property type="protein sequence ID" value="KAK1401232.1"/>
    <property type="molecule type" value="Genomic_DNA"/>
</dbReference>
<dbReference type="InterPro" id="IPR004146">
    <property type="entry name" value="DC1"/>
</dbReference>
<sequence length="199" mass="22793">MFQAKELTITHVAHPQHPLALIHRPSSFKYDVCSVEENIKDMSDKCTYTTHSQCARSRSSETETYDSNLVYLPAADESSLNLLVEQFLKSMVDNYFSAEDRNPQWSHKHPLQLITNNELNNQKDDDRTVLLCDGCVKPIRTDGDRFYSCVLCKYFLHKYCAEISKKSVQDLIPAMACSSLGVLIWLLMRCTQSSFILDV</sequence>
<reference evidence="3" key="1">
    <citation type="submission" date="2023-02" db="EMBL/GenBank/DDBJ databases">
        <title>Genome of toxic invasive species Heracleum sosnowskyi carries increased number of genes despite the absence of recent whole-genome duplications.</title>
        <authorList>
            <person name="Schelkunov M."/>
            <person name="Shtratnikova V."/>
            <person name="Makarenko M."/>
            <person name="Klepikova A."/>
            <person name="Omelchenko D."/>
            <person name="Novikova G."/>
            <person name="Obukhova E."/>
            <person name="Bogdanov V."/>
            <person name="Penin A."/>
            <person name="Logacheva M."/>
        </authorList>
    </citation>
    <scope>NUCLEOTIDE SEQUENCE</scope>
    <source>
        <strain evidence="3">Hsosn_3</strain>
        <tissue evidence="3">Leaf</tissue>
    </source>
</reference>
<organism evidence="3 4">
    <name type="scientific">Heracleum sosnowskyi</name>
    <dbReference type="NCBI Taxonomy" id="360622"/>
    <lineage>
        <taxon>Eukaryota</taxon>
        <taxon>Viridiplantae</taxon>
        <taxon>Streptophyta</taxon>
        <taxon>Embryophyta</taxon>
        <taxon>Tracheophyta</taxon>
        <taxon>Spermatophyta</taxon>
        <taxon>Magnoliopsida</taxon>
        <taxon>eudicotyledons</taxon>
        <taxon>Gunneridae</taxon>
        <taxon>Pentapetalae</taxon>
        <taxon>asterids</taxon>
        <taxon>campanulids</taxon>
        <taxon>Apiales</taxon>
        <taxon>Apiaceae</taxon>
        <taxon>Apioideae</taxon>
        <taxon>apioid superclade</taxon>
        <taxon>Tordylieae</taxon>
        <taxon>Tordyliinae</taxon>
        <taxon>Heracleum</taxon>
    </lineage>
</organism>
<dbReference type="PANTHER" id="PTHR32410:SF216">
    <property type="entry name" value="PHORBOL-ESTER_DAG-TYPE DOMAIN-CONTAINING PROTEIN"/>
    <property type="match status" value="1"/>
</dbReference>
<gene>
    <name evidence="3" type="ORF">POM88_000837</name>
</gene>
<dbReference type="Proteomes" id="UP001237642">
    <property type="component" value="Unassembled WGS sequence"/>
</dbReference>
<keyword evidence="4" id="KW-1185">Reference proteome</keyword>
<evidence type="ECO:0000256" key="1">
    <source>
        <dbReference type="ARBA" id="ARBA00022737"/>
    </source>
</evidence>
<comment type="caution">
    <text evidence="3">The sequence shown here is derived from an EMBL/GenBank/DDBJ whole genome shotgun (WGS) entry which is preliminary data.</text>
</comment>
<proteinExistence type="predicted"/>
<feature type="domain" description="DC1" evidence="2">
    <location>
        <begin position="106"/>
        <end position="161"/>
    </location>
</feature>
<dbReference type="InterPro" id="IPR046349">
    <property type="entry name" value="C1-like_sf"/>
</dbReference>
<evidence type="ECO:0000313" key="4">
    <source>
        <dbReference type="Proteomes" id="UP001237642"/>
    </source>
</evidence>
<evidence type="ECO:0000313" key="3">
    <source>
        <dbReference type="EMBL" id="KAK1401232.1"/>
    </source>
</evidence>